<dbReference type="EMBL" id="SOSA01000327">
    <property type="protein sequence ID" value="THC92542.1"/>
    <property type="molecule type" value="Genomic_DNA"/>
</dbReference>
<feature type="compositionally biased region" description="Basic and acidic residues" evidence="1">
    <location>
        <begin position="86"/>
        <end position="101"/>
    </location>
</feature>
<keyword evidence="3" id="KW-1185">Reference proteome</keyword>
<proteinExistence type="predicted"/>
<evidence type="ECO:0000313" key="3">
    <source>
        <dbReference type="Proteomes" id="UP000308092"/>
    </source>
</evidence>
<accession>A0A4S3JBX5</accession>
<protein>
    <submittedName>
        <fullName evidence="2">Uncharacterized protein</fullName>
    </submittedName>
</protein>
<comment type="caution">
    <text evidence="2">The sequence shown here is derived from an EMBL/GenBank/DDBJ whole genome shotgun (WGS) entry which is preliminary data.</text>
</comment>
<sequence>MSDKLHIAARAEQDLNSYQAKEGLGPKIAKTGINEMVDKEFRIQRDSELAGKLAPQAVTACPFPKTTVAVGTTVVAHAREYEGEDGPEYKVKIDSERRPGDQDTLTLPDMKHEDIAS</sequence>
<gene>
    <name evidence="2" type="ORF">EYZ11_007995</name>
</gene>
<evidence type="ECO:0000313" key="2">
    <source>
        <dbReference type="EMBL" id="THC92542.1"/>
    </source>
</evidence>
<dbReference type="Proteomes" id="UP000308092">
    <property type="component" value="Unassembled WGS sequence"/>
</dbReference>
<dbReference type="VEuPathDB" id="FungiDB:EYZ11_007995"/>
<organism evidence="2 3">
    <name type="scientific">Aspergillus tanneri</name>
    <dbReference type="NCBI Taxonomy" id="1220188"/>
    <lineage>
        <taxon>Eukaryota</taxon>
        <taxon>Fungi</taxon>
        <taxon>Dikarya</taxon>
        <taxon>Ascomycota</taxon>
        <taxon>Pezizomycotina</taxon>
        <taxon>Eurotiomycetes</taxon>
        <taxon>Eurotiomycetidae</taxon>
        <taxon>Eurotiales</taxon>
        <taxon>Aspergillaceae</taxon>
        <taxon>Aspergillus</taxon>
        <taxon>Aspergillus subgen. Circumdati</taxon>
    </lineage>
</organism>
<dbReference type="AlphaFoldDB" id="A0A4S3JBX5"/>
<reference evidence="2 3" key="1">
    <citation type="submission" date="2019-03" db="EMBL/GenBank/DDBJ databases">
        <title>The genome sequence of a newly discovered highly antifungal drug resistant Aspergillus species, Aspergillus tanneri NIH 1004.</title>
        <authorList>
            <person name="Mounaud S."/>
            <person name="Singh I."/>
            <person name="Joardar V."/>
            <person name="Pakala S."/>
            <person name="Pakala S."/>
            <person name="Venepally P."/>
            <person name="Hoover J."/>
            <person name="Nierman W."/>
            <person name="Chung J."/>
            <person name="Losada L."/>
        </authorList>
    </citation>
    <scope>NUCLEOTIDE SEQUENCE [LARGE SCALE GENOMIC DNA]</scope>
    <source>
        <strain evidence="2 3">NIH1004</strain>
    </source>
</reference>
<feature type="region of interest" description="Disordered" evidence="1">
    <location>
        <begin position="86"/>
        <end position="117"/>
    </location>
</feature>
<name>A0A4S3JBX5_9EURO</name>
<evidence type="ECO:0000256" key="1">
    <source>
        <dbReference type="SAM" id="MobiDB-lite"/>
    </source>
</evidence>